<keyword evidence="8" id="KW-1185">Reference proteome</keyword>
<reference evidence="7" key="1">
    <citation type="submission" date="2021-03" db="EMBL/GenBank/DDBJ databases">
        <title>Draft genome sequence of rust myrtle Austropuccinia psidii MF-1, a brazilian biotype.</title>
        <authorList>
            <person name="Quecine M.C."/>
            <person name="Pachon D.M.R."/>
            <person name="Bonatelli M.L."/>
            <person name="Correr F.H."/>
            <person name="Franceschini L.M."/>
            <person name="Leite T.F."/>
            <person name="Margarido G.R.A."/>
            <person name="Almeida C.A."/>
            <person name="Ferrarezi J.A."/>
            <person name="Labate C.A."/>
        </authorList>
    </citation>
    <scope>NUCLEOTIDE SEQUENCE</scope>
    <source>
        <strain evidence="7">MF-1</strain>
    </source>
</reference>
<keyword evidence="2" id="KW-0808">Transferase</keyword>
<gene>
    <name evidence="7" type="ORF">O181_047528</name>
</gene>
<dbReference type="EMBL" id="AVOT02019926">
    <property type="protein sequence ID" value="MBW0507813.1"/>
    <property type="molecule type" value="Genomic_DNA"/>
</dbReference>
<feature type="domain" description="ABC1 atypical kinase-like" evidence="6">
    <location>
        <begin position="208"/>
        <end position="452"/>
    </location>
</feature>
<evidence type="ECO:0000256" key="3">
    <source>
        <dbReference type="ARBA" id="ARBA00022741"/>
    </source>
</evidence>
<dbReference type="InterPro" id="IPR004147">
    <property type="entry name" value="ABC1_dom"/>
</dbReference>
<feature type="region of interest" description="Disordered" evidence="5">
    <location>
        <begin position="99"/>
        <end position="120"/>
    </location>
</feature>
<protein>
    <recommendedName>
        <fullName evidence="6">ABC1 atypical kinase-like domain-containing protein</fullName>
    </recommendedName>
</protein>
<evidence type="ECO:0000313" key="8">
    <source>
        <dbReference type="Proteomes" id="UP000765509"/>
    </source>
</evidence>
<dbReference type="InterPro" id="IPR051409">
    <property type="entry name" value="Atypical_kinase_ADCK"/>
</dbReference>
<evidence type="ECO:0000313" key="7">
    <source>
        <dbReference type="EMBL" id="MBW0507813.1"/>
    </source>
</evidence>
<dbReference type="Proteomes" id="UP000765509">
    <property type="component" value="Unassembled WGS sequence"/>
</dbReference>
<dbReference type="GO" id="GO:0016740">
    <property type="term" value="F:transferase activity"/>
    <property type="evidence" value="ECO:0007669"/>
    <property type="project" value="UniProtKB-KW"/>
</dbReference>
<name>A0A9Q3DU63_9BASI</name>
<dbReference type="PANTHER" id="PTHR43851:SF3">
    <property type="entry name" value="COENZYME Q8"/>
    <property type="match status" value="1"/>
</dbReference>
<proteinExistence type="inferred from homology"/>
<keyword evidence="3" id="KW-0547">Nucleotide-binding</keyword>
<dbReference type="GO" id="GO:0005524">
    <property type="term" value="F:ATP binding"/>
    <property type="evidence" value="ECO:0007669"/>
    <property type="project" value="UniProtKB-KW"/>
</dbReference>
<comment type="caution">
    <text evidence="7">The sequence shown here is derived from an EMBL/GenBank/DDBJ whole genome shotgun (WGS) entry which is preliminary data.</text>
</comment>
<evidence type="ECO:0000256" key="4">
    <source>
        <dbReference type="ARBA" id="ARBA00022840"/>
    </source>
</evidence>
<comment type="similarity">
    <text evidence="1">Belongs to the protein kinase superfamily. ADCK protein kinase family.</text>
</comment>
<dbReference type="InterPro" id="IPR011009">
    <property type="entry name" value="Kinase-like_dom_sf"/>
</dbReference>
<evidence type="ECO:0000256" key="5">
    <source>
        <dbReference type="SAM" id="MobiDB-lite"/>
    </source>
</evidence>
<evidence type="ECO:0000256" key="2">
    <source>
        <dbReference type="ARBA" id="ARBA00022679"/>
    </source>
</evidence>
<accession>A0A9Q3DU63</accession>
<evidence type="ECO:0000259" key="6">
    <source>
        <dbReference type="Pfam" id="PF03109"/>
    </source>
</evidence>
<dbReference type="InterPro" id="IPR034646">
    <property type="entry name" value="ADCK3_dom"/>
</dbReference>
<dbReference type="CDD" id="cd13970">
    <property type="entry name" value="ABC1_ADCK3"/>
    <property type="match status" value="1"/>
</dbReference>
<organism evidence="7 8">
    <name type="scientific">Austropuccinia psidii MF-1</name>
    <dbReference type="NCBI Taxonomy" id="1389203"/>
    <lineage>
        <taxon>Eukaryota</taxon>
        <taxon>Fungi</taxon>
        <taxon>Dikarya</taxon>
        <taxon>Basidiomycota</taxon>
        <taxon>Pucciniomycotina</taxon>
        <taxon>Pucciniomycetes</taxon>
        <taxon>Pucciniales</taxon>
        <taxon>Sphaerophragmiaceae</taxon>
        <taxon>Austropuccinia</taxon>
    </lineage>
</organism>
<keyword evidence="4" id="KW-0067">ATP-binding</keyword>
<dbReference type="GO" id="GO:0006744">
    <property type="term" value="P:ubiquinone biosynthetic process"/>
    <property type="evidence" value="ECO:0007669"/>
    <property type="project" value="TreeGrafter"/>
</dbReference>
<dbReference type="SUPFAM" id="SSF56112">
    <property type="entry name" value="Protein kinase-like (PK-like)"/>
    <property type="match status" value="1"/>
</dbReference>
<sequence>MKTPLKIIIDIVTISKNLTKLFKLSIKSQLDPIHQAKFSNLNKKSRFIKSSFNHQNKKFSSWAIQFDSNPSKLNRLNHINHPSTSQNLNLDSNDNNINLTNSTDSSNQKNSINPPLRPSRVPSSQLARLLHYGGLAAGIGWGTVSEALRRTTIDTKSTHPIFLSEPNVKRLVDKLTKMRGAALKLGQFMSIQDAKILPPQIEQIFAQVQTTADYMPFSQAEDVLKNSFGTNWSQLFTDFVKIPLAAASIGQVHVATTYHNHKDPIKLAVKIQFPGVYQSILSDLSYLNILTRTTGILPPGLFLSRTLQVLGQELKDECDYKREASCANKMWEFLKSDSRFRVPKVFDHLSSQMVLTTEFMSGVSLKNAQSWSSSLRNKIGYDILELCFREILHFRLMQTDPNWSNFLWNESNQQIELIDFGATREYSQQFVEDYVRLLISGVNDNRTECIEASIKLGYLTGQESEEMLDSQFRTIRALSEPFRTTQQPYDFSQQTITDRVRAEIPTMVRLRLTPPPVETYSLNRKLSGMFLLCSRLGCQIDCKKLLEDLLRERKSGSWTSQTV</sequence>
<dbReference type="AlphaFoldDB" id="A0A9Q3DU63"/>
<dbReference type="PANTHER" id="PTHR43851">
    <property type="match status" value="1"/>
</dbReference>
<dbReference type="Pfam" id="PF03109">
    <property type="entry name" value="ABC1"/>
    <property type="match status" value="1"/>
</dbReference>
<dbReference type="OrthoDB" id="201153at2759"/>
<evidence type="ECO:0000256" key="1">
    <source>
        <dbReference type="ARBA" id="ARBA00009670"/>
    </source>
</evidence>